<dbReference type="EMBL" id="CP031598">
    <property type="protein sequence ID" value="QEW24429.1"/>
    <property type="molecule type" value="Genomic_DNA"/>
</dbReference>
<evidence type="ECO:0000313" key="6">
    <source>
        <dbReference type="EMBL" id="QEW24429.1"/>
    </source>
</evidence>
<dbReference type="PRINTS" id="PR00463">
    <property type="entry name" value="EP450I"/>
</dbReference>
<gene>
    <name evidence="6" type="primary">cypE</name>
    <name evidence="6" type="ORF">RIdsm_00207</name>
    <name evidence="5" type="ORF">XM52_28715</name>
</gene>
<reference evidence="6 8" key="2">
    <citation type="submission" date="2018-08" db="EMBL/GenBank/DDBJ databases">
        <title>Genetic Globetrotter - A new plasmid hitch-hiking vast phylogenetic and geographic distances.</title>
        <authorList>
            <person name="Vollmers J."/>
            <person name="Petersen J."/>
        </authorList>
    </citation>
    <scope>NUCLEOTIDE SEQUENCE [LARGE SCALE GENOMIC DNA]</scope>
    <source>
        <strain evidence="6 8">DSM 26383</strain>
    </source>
</reference>
<keyword evidence="4" id="KW-0503">Monooxygenase</keyword>
<name>A0A0T5NRD9_9RHOB</name>
<keyword evidence="3 4" id="KW-0408">Iron</keyword>
<dbReference type="InterPro" id="IPR036396">
    <property type="entry name" value="Cyt_P450_sf"/>
</dbReference>
<dbReference type="PRINTS" id="PR00385">
    <property type="entry name" value="P450"/>
</dbReference>
<protein>
    <submittedName>
        <fullName evidence="5">Cytochrome P450</fullName>
    </submittedName>
    <submittedName>
        <fullName evidence="6">Putative bifunctional P-450/NADPH-P450 reductase 2</fullName>
    </submittedName>
</protein>
<dbReference type="EMBL" id="LAXI01000057">
    <property type="protein sequence ID" value="KRS11372.1"/>
    <property type="molecule type" value="Genomic_DNA"/>
</dbReference>
<dbReference type="Gene3D" id="1.10.630.10">
    <property type="entry name" value="Cytochrome P450"/>
    <property type="match status" value="1"/>
</dbReference>
<comment type="similarity">
    <text evidence="2 4">Belongs to the cytochrome P450 family.</text>
</comment>
<proteinExistence type="inferred from homology"/>
<comment type="cofactor">
    <cofactor evidence="1 3">
        <name>heme</name>
        <dbReference type="ChEBI" id="CHEBI:30413"/>
    </cofactor>
</comment>
<dbReference type="GO" id="GO:0004497">
    <property type="term" value="F:monooxygenase activity"/>
    <property type="evidence" value="ECO:0007669"/>
    <property type="project" value="UniProtKB-KW"/>
</dbReference>
<dbReference type="InterPro" id="IPR002401">
    <property type="entry name" value="Cyt_P450_E_grp-I"/>
</dbReference>
<dbReference type="SUPFAM" id="SSF48264">
    <property type="entry name" value="Cytochrome P450"/>
    <property type="match status" value="1"/>
</dbReference>
<organism evidence="5 7">
    <name type="scientific">Roseovarius indicus</name>
    <dbReference type="NCBI Taxonomy" id="540747"/>
    <lineage>
        <taxon>Bacteria</taxon>
        <taxon>Pseudomonadati</taxon>
        <taxon>Pseudomonadota</taxon>
        <taxon>Alphaproteobacteria</taxon>
        <taxon>Rhodobacterales</taxon>
        <taxon>Roseobacteraceae</taxon>
        <taxon>Roseovarius</taxon>
    </lineage>
</organism>
<dbReference type="STRING" id="540747.SAMN04488031_1343"/>
<dbReference type="GO" id="GO:0016705">
    <property type="term" value="F:oxidoreductase activity, acting on paired donors, with incorporation or reduction of molecular oxygen"/>
    <property type="evidence" value="ECO:0007669"/>
    <property type="project" value="InterPro"/>
</dbReference>
<dbReference type="OrthoDB" id="9764248at2"/>
<dbReference type="PANTHER" id="PTHR24305">
    <property type="entry name" value="CYTOCHROME P450"/>
    <property type="match status" value="1"/>
</dbReference>
<dbReference type="AlphaFoldDB" id="A0A0T5NRD9"/>
<dbReference type="GO" id="GO:0020037">
    <property type="term" value="F:heme binding"/>
    <property type="evidence" value="ECO:0007669"/>
    <property type="project" value="InterPro"/>
</dbReference>
<dbReference type="Pfam" id="PF00067">
    <property type="entry name" value="p450"/>
    <property type="match status" value="1"/>
</dbReference>
<accession>A0A0T5NRD9</accession>
<evidence type="ECO:0000256" key="3">
    <source>
        <dbReference type="PIRSR" id="PIRSR602401-1"/>
    </source>
</evidence>
<dbReference type="InterPro" id="IPR001128">
    <property type="entry name" value="Cyt_P450"/>
</dbReference>
<dbReference type="Proteomes" id="UP000051401">
    <property type="component" value="Unassembled WGS sequence"/>
</dbReference>
<dbReference type="PATRIC" id="fig|540747.5.peg.5189"/>
<dbReference type="KEGG" id="rid:RIdsm_00207"/>
<evidence type="ECO:0000256" key="4">
    <source>
        <dbReference type="RuleBase" id="RU000461"/>
    </source>
</evidence>
<evidence type="ECO:0000313" key="5">
    <source>
        <dbReference type="EMBL" id="KRS11372.1"/>
    </source>
</evidence>
<evidence type="ECO:0000256" key="1">
    <source>
        <dbReference type="ARBA" id="ARBA00001971"/>
    </source>
</evidence>
<sequence>MSPQDTRNATPVKVPLVTQPLGILGSLNAARSNILSIIPEIATRQPMVSGRTAKRWHMVMDPDAIKRMLLENLDSYPKSLVTKNLLKPAIGESLFIAEGAHWRWQRRTAAPVFSHRNVMNLAPVMSAAAERSAARIGEAGPRAVDVAQDMVRTTFDVIADVTFSGDGMFDAEGVHQGIDAYIAEAGKISLLDVLGAPDWVPRPGRLIHSRGPVRDMHRIADEAIEARRARGADGVPDLLDLLLQGEDPKTKRQMNTAELRDNLLTFIVAGHETTALTLSWALYLCAFDPRVQEKARAELADVLGERTTVTGEDVANLPFIRMIVDEALRLYPPAGMVSRTAVANDILCGREVRPGDTVMIPIYALHRHHMLWEDPDTFRPERFGDRKAIPRYGYLPFGDGPRICIGASFAIQEAVIILGTLLSRFRFTPVAGREPKPVMILTLRPDGGVWLEAEPLAGPHSPSREEAA</sequence>
<evidence type="ECO:0000313" key="8">
    <source>
        <dbReference type="Proteomes" id="UP000325785"/>
    </source>
</evidence>
<dbReference type="PANTHER" id="PTHR24305:SF166">
    <property type="entry name" value="CYTOCHROME P450 12A4, MITOCHONDRIAL-RELATED"/>
    <property type="match status" value="1"/>
</dbReference>
<dbReference type="InterPro" id="IPR050121">
    <property type="entry name" value="Cytochrome_P450_monoxygenase"/>
</dbReference>
<dbReference type="GO" id="GO:0005506">
    <property type="term" value="F:iron ion binding"/>
    <property type="evidence" value="ECO:0007669"/>
    <property type="project" value="InterPro"/>
</dbReference>
<keyword evidence="7" id="KW-1185">Reference proteome</keyword>
<feature type="binding site" description="axial binding residue" evidence="3">
    <location>
        <position position="404"/>
    </location>
    <ligand>
        <name>heme</name>
        <dbReference type="ChEBI" id="CHEBI:30413"/>
    </ligand>
    <ligandPart>
        <name>Fe</name>
        <dbReference type="ChEBI" id="CHEBI:18248"/>
    </ligandPart>
</feature>
<reference evidence="5 7" key="1">
    <citation type="submission" date="2015-04" db="EMBL/GenBank/DDBJ databases">
        <title>The draft genome sequence of Roseovarius indicus B108T.</title>
        <authorList>
            <person name="Li G."/>
            <person name="Lai Q."/>
            <person name="Shao Z."/>
            <person name="Yan P."/>
        </authorList>
    </citation>
    <scope>NUCLEOTIDE SEQUENCE [LARGE SCALE GENOMIC DNA]</scope>
    <source>
        <strain evidence="5 7">B108</strain>
    </source>
</reference>
<keyword evidence="4" id="KW-0560">Oxidoreductase</keyword>
<dbReference type="PROSITE" id="PS00086">
    <property type="entry name" value="CYTOCHROME_P450"/>
    <property type="match status" value="1"/>
</dbReference>
<evidence type="ECO:0000313" key="7">
    <source>
        <dbReference type="Proteomes" id="UP000051401"/>
    </source>
</evidence>
<keyword evidence="3 4" id="KW-0479">Metal-binding</keyword>
<keyword evidence="3 4" id="KW-0349">Heme</keyword>
<dbReference type="Proteomes" id="UP000325785">
    <property type="component" value="Chromosome"/>
</dbReference>
<evidence type="ECO:0000256" key="2">
    <source>
        <dbReference type="ARBA" id="ARBA00010617"/>
    </source>
</evidence>
<dbReference type="InterPro" id="IPR017972">
    <property type="entry name" value="Cyt_P450_CS"/>
</dbReference>
<dbReference type="RefSeq" id="WP_057822000.1">
    <property type="nucleotide sequence ID" value="NZ_CP031598.1"/>
</dbReference>